<dbReference type="Gene3D" id="1.10.439.10">
    <property type="entry name" value="Penicillin Amidohydrolase, domain 1"/>
    <property type="match status" value="1"/>
</dbReference>
<proteinExistence type="inferred from homology"/>
<keyword evidence="9" id="KW-1185">Reference proteome</keyword>
<dbReference type="EMBL" id="WRXO01000006">
    <property type="protein sequence ID" value="MVT42919.1"/>
    <property type="molecule type" value="Genomic_DNA"/>
</dbReference>
<dbReference type="SUPFAM" id="SSF56235">
    <property type="entry name" value="N-terminal nucleophile aminohydrolases (Ntn hydrolases)"/>
    <property type="match status" value="1"/>
</dbReference>
<dbReference type="PANTHER" id="PTHR34218">
    <property type="entry name" value="PEPTIDASE S45 PENICILLIN AMIDASE"/>
    <property type="match status" value="1"/>
</dbReference>
<gene>
    <name evidence="8" type="ORF">GO495_20150</name>
</gene>
<dbReference type="AlphaFoldDB" id="A0A6N8JF26"/>
<dbReference type="InterPro" id="IPR002692">
    <property type="entry name" value="S45"/>
</dbReference>
<evidence type="ECO:0000256" key="2">
    <source>
        <dbReference type="ARBA" id="ARBA00022729"/>
    </source>
</evidence>
<protein>
    <submittedName>
        <fullName evidence="8">Acylase</fullName>
    </submittedName>
</protein>
<accession>A0A6N8JF26</accession>
<organism evidence="8 9">
    <name type="scientific">Chitinophaga oryziterrae</name>
    <dbReference type="NCBI Taxonomy" id="1031224"/>
    <lineage>
        <taxon>Bacteria</taxon>
        <taxon>Pseudomonadati</taxon>
        <taxon>Bacteroidota</taxon>
        <taxon>Chitinophagia</taxon>
        <taxon>Chitinophagales</taxon>
        <taxon>Chitinophagaceae</taxon>
        <taxon>Chitinophaga</taxon>
    </lineage>
</organism>
<feature type="chain" id="PRO_5026895646" evidence="7">
    <location>
        <begin position="19"/>
        <end position="690"/>
    </location>
</feature>
<dbReference type="Gene3D" id="3.60.20.10">
    <property type="entry name" value="Glutamine Phosphoribosylpyrophosphate, subunit 1, domain 1"/>
    <property type="match status" value="1"/>
</dbReference>
<dbReference type="RefSeq" id="WP_157301532.1">
    <property type="nucleotide sequence ID" value="NZ_BAAAZB010000004.1"/>
</dbReference>
<keyword evidence="3" id="KW-0378">Hydrolase</keyword>
<dbReference type="InterPro" id="IPR029055">
    <property type="entry name" value="Ntn_hydrolases_N"/>
</dbReference>
<keyword evidence="6" id="KW-0479">Metal-binding</keyword>
<feature type="binding site" evidence="6">
    <location>
        <position position="252"/>
    </location>
    <ligand>
        <name>Ca(2+)</name>
        <dbReference type="ChEBI" id="CHEBI:29108"/>
    </ligand>
</feature>
<dbReference type="InterPro" id="IPR043147">
    <property type="entry name" value="Penicillin_amidase_A-knob"/>
</dbReference>
<feature type="signal peptide" evidence="7">
    <location>
        <begin position="1"/>
        <end position="18"/>
    </location>
</feature>
<evidence type="ECO:0000256" key="5">
    <source>
        <dbReference type="PIRSR" id="PIRSR001227-1"/>
    </source>
</evidence>
<keyword evidence="4" id="KW-0865">Zymogen</keyword>
<dbReference type="Pfam" id="PF01804">
    <property type="entry name" value="Penicil_amidase"/>
    <property type="match status" value="1"/>
</dbReference>
<keyword evidence="2 7" id="KW-0732">Signal</keyword>
<sequence length="690" mass="77408">MQYRLSLSLCLLCLQVVAQSPTDARKVYSPRHADILWDTFGVPHIYGKDISSMYYAFGWSQMHNHGNLILQLYGIARGRAAEYWGSAYKDGAKIITQFRIPALAAESYQQQEPEMKEYLDAFVAGINDYAAAWPQHIGPALKQVLPITGQDVLAHGFHVLFLEFLAAGDMGNPNILKPGSNAYAIGKSRSATRNALLLANPHLPWSSFYTFMEAHLQAPGFNAYGATLIGMPVLTIAFNKHLGWTHTVNTIDAVDTYAYPLKDGGYVKDSVIMPFRYDTLLLQVLQPDCIIKTDTTLLAYAGNEPVLATKDNKAYTMKIAGMNHTRFFFEWHLMAQAQNYREFGLALRRMQLPLFNVIYADKAGNVGYFFGGNVPSRDTGNWDYWHGVVDGSTSKNNWDTTLGYNEMPKLFNPPTGFIQNANDPPWYCTYPPILSPGDFPSYISPVGMEFRPQRAINMIKNNFAVTLDDLQQYKFNTGLEVADRFLDTLLAAVQQYPEPAALAAADVLRRWDRKTDSSSTGALLYIYWFSKLSLTMFNVPWDPSNPVETPAGLSDKPMAVKLLSAAAREVYQSFGTLEIPWGLLFRFRGGTYDFAGNGGPAAAGIYRTIEYGQDPDGHMRAVYGDSYMALVEFGRKIKARVLLSYGNASQPDSKHIGDQLYLMSQKKMRTPWLEKQEILQHLEKRETVGH</sequence>
<name>A0A6N8JF26_9BACT</name>
<dbReference type="GO" id="GO:0016811">
    <property type="term" value="F:hydrolase activity, acting on carbon-nitrogen (but not peptide) bonds, in linear amides"/>
    <property type="evidence" value="ECO:0007669"/>
    <property type="project" value="InterPro"/>
</dbReference>
<evidence type="ECO:0000256" key="7">
    <source>
        <dbReference type="SAM" id="SignalP"/>
    </source>
</evidence>
<feature type="binding site" evidence="6">
    <location>
        <position position="254"/>
    </location>
    <ligand>
        <name>Ca(2+)</name>
        <dbReference type="ChEBI" id="CHEBI:29108"/>
    </ligand>
</feature>
<reference evidence="8 9" key="1">
    <citation type="submission" date="2019-12" db="EMBL/GenBank/DDBJ databases">
        <title>The draft genomic sequence of strain Chitinophaga oryziterrae JCM 16595.</title>
        <authorList>
            <person name="Zhang X."/>
        </authorList>
    </citation>
    <scope>NUCLEOTIDE SEQUENCE [LARGE SCALE GENOMIC DNA]</scope>
    <source>
        <strain evidence="8 9">JCM 16595</strain>
    </source>
</reference>
<evidence type="ECO:0000256" key="1">
    <source>
        <dbReference type="ARBA" id="ARBA00006586"/>
    </source>
</evidence>
<dbReference type="GO" id="GO:0017000">
    <property type="term" value="P:antibiotic biosynthetic process"/>
    <property type="evidence" value="ECO:0007669"/>
    <property type="project" value="InterPro"/>
</dbReference>
<dbReference type="InterPro" id="IPR043146">
    <property type="entry name" value="Penicillin_amidase_N_B-knob"/>
</dbReference>
<dbReference type="PIRSF" id="PIRSF001227">
    <property type="entry name" value="Pen_acylase"/>
    <property type="match status" value="1"/>
</dbReference>
<comment type="caution">
    <text evidence="8">The sequence shown here is derived from an EMBL/GenBank/DDBJ whole genome shotgun (WGS) entry which is preliminary data.</text>
</comment>
<evidence type="ECO:0000313" key="8">
    <source>
        <dbReference type="EMBL" id="MVT42919.1"/>
    </source>
</evidence>
<comment type="cofactor">
    <cofactor evidence="6">
        <name>Ca(2+)</name>
        <dbReference type="ChEBI" id="CHEBI:29108"/>
    </cofactor>
    <text evidence="6">Binds 1 Ca(2+) ion per dimer.</text>
</comment>
<dbReference type="Gene3D" id="1.10.1400.10">
    <property type="match status" value="1"/>
</dbReference>
<dbReference type="InterPro" id="IPR014395">
    <property type="entry name" value="Pen/GL7ACA/AHL_acylase"/>
</dbReference>
<evidence type="ECO:0000256" key="6">
    <source>
        <dbReference type="PIRSR" id="PIRSR001227-2"/>
    </source>
</evidence>
<feature type="binding site" evidence="6">
    <location>
        <position position="255"/>
    </location>
    <ligand>
        <name>Ca(2+)</name>
        <dbReference type="ChEBI" id="CHEBI:29108"/>
    </ligand>
</feature>
<dbReference type="Gene3D" id="2.30.120.10">
    <property type="match status" value="1"/>
</dbReference>
<dbReference type="GO" id="GO:0046872">
    <property type="term" value="F:metal ion binding"/>
    <property type="evidence" value="ECO:0007669"/>
    <property type="project" value="UniProtKB-KW"/>
</dbReference>
<keyword evidence="6" id="KW-0106">Calcium</keyword>
<dbReference type="InterPro" id="IPR023343">
    <property type="entry name" value="Penicillin_amidase_dom1"/>
</dbReference>
<evidence type="ECO:0000256" key="3">
    <source>
        <dbReference type="ARBA" id="ARBA00022801"/>
    </source>
</evidence>
<dbReference type="Proteomes" id="UP000468388">
    <property type="component" value="Unassembled WGS sequence"/>
</dbReference>
<dbReference type="PANTHER" id="PTHR34218:SF3">
    <property type="entry name" value="ACYL-HOMOSERINE LACTONE ACYLASE PVDQ"/>
    <property type="match status" value="1"/>
</dbReference>
<feature type="active site" description="Nucleophile" evidence="5">
    <location>
        <position position="180"/>
    </location>
</feature>
<comment type="similarity">
    <text evidence="1">Belongs to the peptidase S45 family.</text>
</comment>
<evidence type="ECO:0000256" key="4">
    <source>
        <dbReference type="ARBA" id="ARBA00023145"/>
    </source>
</evidence>
<dbReference type="OrthoDB" id="9759796at2"/>
<evidence type="ECO:0000313" key="9">
    <source>
        <dbReference type="Proteomes" id="UP000468388"/>
    </source>
</evidence>